<evidence type="ECO:0000313" key="2">
    <source>
        <dbReference type="EMBL" id="CAK0879065.1"/>
    </source>
</evidence>
<dbReference type="EMBL" id="CAUYUJ010017915">
    <property type="protein sequence ID" value="CAK0879065.1"/>
    <property type="molecule type" value="Genomic_DNA"/>
</dbReference>
<feature type="region of interest" description="Disordered" evidence="1">
    <location>
        <begin position="163"/>
        <end position="189"/>
    </location>
</feature>
<reference evidence="2" key="1">
    <citation type="submission" date="2023-10" db="EMBL/GenBank/DDBJ databases">
        <authorList>
            <person name="Chen Y."/>
            <person name="Shah S."/>
            <person name="Dougan E. K."/>
            <person name="Thang M."/>
            <person name="Chan C."/>
        </authorList>
    </citation>
    <scope>NUCLEOTIDE SEQUENCE [LARGE SCALE GENOMIC DNA]</scope>
</reference>
<gene>
    <name evidence="2" type="ORF">PCOR1329_LOCUS62599</name>
</gene>
<organism evidence="2 3">
    <name type="scientific">Prorocentrum cordatum</name>
    <dbReference type="NCBI Taxonomy" id="2364126"/>
    <lineage>
        <taxon>Eukaryota</taxon>
        <taxon>Sar</taxon>
        <taxon>Alveolata</taxon>
        <taxon>Dinophyceae</taxon>
        <taxon>Prorocentrales</taxon>
        <taxon>Prorocentraceae</taxon>
        <taxon>Prorocentrum</taxon>
    </lineage>
</organism>
<proteinExistence type="predicted"/>
<keyword evidence="3" id="KW-1185">Reference proteome</keyword>
<evidence type="ECO:0000256" key="1">
    <source>
        <dbReference type="SAM" id="MobiDB-lite"/>
    </source>
</evidence>
<dbReference type="Proteomes" id="UP001189429">
    <property type="component" value="Unassembled WGS sequence"/>
</dbReference>
<protein>
    <submittedName>
        <fullName evidence="2">Uncharacterized protein</fullName>
    </submittedName>
</protein>
<accession>A0ABN9W2B1</accession>
<evidence type="ECO:0000313" key="3">
    <source>
        <dbReference type="Proteomes" id="UP001189429"/>
    </source>
</evidence>
<name>A0ABN9W2B1_9DINO</name>
<sequence length="211" mass="22700">MRSGSHARRRNGACMQSFFGMCRMGCVSQSVATSGSIVQDGIFRTETFATDDSVLRDSFSGRGLCAISGGIKQDAIVAMSLSGRVRQSITMPALVVPEDTPPMVVSSMRLDVSSCTMCCGRHARQRNSTSIVMRRDSTTRKFIDQTSGSQTAASELEQIGATKVRRPRNSPGIGTAIEHSSPRTSRSSSIYTNGSILDAVLHTVTRTGIRK</sequence>
<comment type="caution">
    <text evidence="2">The sequence shown here is derived from an EMBL/GenBank/DDBJ whole genome shotgun (WGS) entry which is preliminary data.</text>
</comment>